<sequence length="84" mass="8796">MPSLAETIKRSSAMPSQVDTSNGSSAMSSLVKTTKGSSAMPSPVETTMGPLATYLICCLQNKSMSVSGRVLKNIRTVGIERVTS</sequence>
<protein>
    <submittedName>
        <fullName evidence="2">Uncharacterized protein</fullName>
    </submittedName>
</protein>
<dbReference type="Proteomes" id="UP000828390">
    <property type="component" value="Unassembled WGS sequence"/>
</dbReference>
<feature type="compositionally biased region" description="Polar residues" evidence="1">
    <location>
        <begin position="13"/>
        <end position="40"/>
    </location>
</feature>
<keyword evidence="3" id="KW-1185">Reference proteome</keyword>
<dbReference type="EMBL" id="JAIWYP010000007">
    <property type="protein sequence ID" value="KAH3798520.1"/>
    <property type="molecule type" value="Genomic_DNA"/>
</dbReference>
<evidence type="ECO:0000256" key="1">
    <source>
        <dbReference type="SAM" id="MobiDB-lite"/>
    </source>
</evidence>
<dbReference type="AlphaFoldDB" id="A0A9D4FGW7"/>
<evidence type="ECO:0000313" key="3">
    <source>
        <dbReference type="Proteomes" id="UP000828390"/>
    </source>
</evidence>
<proteinExistence type="predicted"/>
<evidence type="ECO:0000313" key="2">
    <source>
        <dbReference type="EMBL" id="KAH3798520.1"/>
    </source>
</evidence>
<gene>
    <name evidence="2" type="ORF">DPMN_152120</name>
</gene>
<comment type="caution">
    <text evidence="2">The sequence shown here is derived from an EMBL/GenBank/DDBJ whole genome shotgun (WGS) entry which is preliminary data.</text>
</comment>
<reference evidence="2" key="1">
    <citation type="journal article" date="2019" name="bioRxiv">
        <title>The Genome of the Zebra Mussel, Dreissena polymorpha: A Resource for Invasive Species Research.</title>
        <authorList>
            <person name="McCartney M.A."/>
            <person name="Auch B."/>
            <person name="Kono T."/>
            <person name="Mallez S."/>
            <person name="Zhang Y."/>
            <person name="Obille A."/>
            <person name="Becker A."/>
            <person name="Abrahante J.E."/>
            <person name="Garbe J."/>
            <person name="Badalamenti J.P."/>
            <person name="Herman A."/>
            <person name="Mangelson H."/>
            <person name="Liachko I."/>
            <person name="Sullivan S."/>
            <person name="Sone E.D."/>
            <person name="Koren S."/>
            <person name="Silverstein K.A.T."/>
            <person name="Beckman K.B."/>
            <person name="Gohl D.M."/>
        </authorList>
    </citation>
    <scope>NUCLEOTIDE SEQUENCE</scope>
    <source>
        <strain evidence="2">Duluth1</strain>
        <tissue evidence="2">Whole animal</tissue>
    </source>
</reference>
<accession>A0A9D4FGW7</accession>
<reference evidence="2" key="2">
    <citation type="submission" date="2020-11" db="EMBL/GenBank/DDBJ databases">
        <authorList>
            <person name="McCartney M.A."/>
            <person name="Auch B."/>
            <person name="Kono T."/>
            <person name="Mallez S."/>
            <person name="Becker A."/>
            <person name="Gohl D.M."/>
            <person name="Silverstein K.A.T."/>
            <person name="Koren S."/>
            <person name="Bechman K.B."/>
            <person name="Herman A."/>
            <person name="Abrahante J.E."/>
            <person name="Garbe J."/>
        </authorList>
    </citation>
    <scope>NUCLEOTIDE SEQUENCE</scope>
    <source>
        <strain evidence="2">Duluth1</strain>
        <tissue evidence="2">Whole animal</tissue>
    </source>
</reference>
<feature type="region of interest" description="Disordered" evidence="1">
    <location>
        <begin position="1"/>
        <end position="44"/>
    </location>
</feature>
<name>A0A9D4FGW7_DREPO</name>
<organism evidence="2 3">
    <name type="scientific">Dreissena polymorpha</name>
    <name type="common">Zebra mussel</name>
    <name type="synonym">Mytilus polymorpha</name>
    <dbReference type="NCBI Taxonomy" id="45954"/>
    <lineage>
        <taxon>Eukaryota</taxon>
        <taxon>Metazoa</taxon>
        <taxon>Spiralia</taxon>
        <taxon>Lophotrochozoa</taxon>
        <taxon>Mollusca</taxon>
        <taxon>Bivalvia</taxon>
        <taxon>Autobranchia</taxon>
        <taxon>Heteroconchia</taxon>
        <taxon>Euheterodonta</taxon>
        <taxon>Imparidentia</taxon>
        <taxon>Neoheterodontei</taxon>
        <taxon>Myida</taxon>
        <taxon>Dreissenoidea</taxon>
        <taxon>Dreissenidae</taxon>
        <taxon>Dreissena</taxon>
    </lineage>
</organism>